<protein>
    <recommendedName>
        <fullName evidence="3">PE family protein</fullName>
    </recommendedName>
</protein>
<proteinExistence type="predicted"/>
<organism evidence="1 2">
    <name type="scientific">Amycolatopsis pigmentata</name>
    <dbReference type="NCBI Taxonomy" id="450801"/>
    <lineage>
        <taxon>Bacteria</taxon>
        <taxon>Bacillati</taxon>
        <taxon>Actinomycetota</taxon>
        <taxon>Actinomycetes</taxon>
        <taxon>Pseudonocardiales</taxon>
        <taxon>Pseudonocardiaceae</taxon>
        <taxon>Amycolatopsis</taxon>
    </lineage>
</organism>
<dbReference type="InterPro" id="IPR036689">
    <property type="entry name" value="ESAT-6-like_sf"/>
</dbReference>
<dbReference type="EMBL" id="JBHUKR010000009">
    <property type="protein sequence ID" value="MFD2418875.1"/>
    <property type="molecule type" value="Genomic_DNA"/>
</dbReference>
<sequence>MRVHYQVVGGILAADRFRADVEQLRRAARGLGECVEETGSLLSALDGGTTPEFAFGISPEGERASAEYRTMHESLQDMVLGMHDLAQRHRDALESMTRLCRGVDDDATAVAGLPAPDGR</sequence>
<reference evidence="2" key="1">
    <citation type="journal article" date="2019" name="Int. J. Syst. Evol. Microbiol.">
        <title>The Global Catalogue of Microorganisms (GCM) 10K type strain sequencing project: providing services to taxonomists for standard genome sequencing and annotation.</title>
        <authorList>
            <consortium name="The Broad Institute Genomics Platform"/>
            <consortium name="The Broad Institute Genome Sequencing Center for Infectious Disease"/>
            <person name="Wu L."/>
            <person name="Ma J."/>
        </authorList>
    </citation>
    <scope>NUCLEOTIDE SEQUENCE [LARGE SCALE GENOMIC DNA]</scope>
    <source>
        <strain evidence="2">CGMCC 4.7645</strain>
    </source>
</reference>
<comment type="caution">
    <text evidence="1">The sequence shown here is derived from an EMBL/GenBank/DDBJ whole genome shotgun (WGS) entry which is preliminary data.</text>
</comment>
<name>A0ABW5FV27_9PSEU</name>
<dbReference type="SUPFAM" id="SSF140453">
    <property type="entry name" value="EsxAB dimer-like"/>
    <property type="match status" value="1"/>
</dbReference>
<accession>A0ABW5FV27</accession>
<gene>
    <name evidence="1" type="ORF">ACFSXZ_21330</name>
</gene>
<evidence type="ECO:0000313" key="1">
    <source>
        <dbReference type="EMBL" id="MFD2418875.1"/>
    </source>
</evidence>
<keyword evidence="2" id="KW-1185">Reference proteome</keyword>
<evidence type="ECO:0000313" key="2">
    <source>
        <dbReference type="Proteomes" id="UP001597417"/>
    </source>
</evidence>
<evidence type="ECO:0008006" key="3">
    <source>
        <dbReference type="Google" id="ProtNLM"/>
    </source>
</evidence>
<dbReference type="Proteomes" id="UP001597417">
    <property type="component" value="Unassembled WGS sequence"/>
</dbReference>